<feature type="transmembrane region" description="Helical" evidence="1">
    <location>
        <begin position="115"/>
        <end position="142"/>
    </location>
</feature>
<keyword evidence="3" id="KW-1185">Reference proteome</keyword>
<feature type="transmembrane region" description="Helical" evidence="1">
    <location>
        <begin position="32"/>
        <end position="53"/>
    </location>
</feature>
<gene>
    <name evidence="2" type="ORF">HUG20_14795</name>
</gene>
<protein>
    <recommendedName>
        <fullName evidence="4">DUF340 domain-containing protein</fullName>
    </recommendedName>
</protein>
<evidence type="ECO:0000256" key="1">
    <source>
        <dbReference type="SAM" id="Phobius"/>
    </source>
</evidence>
<dbReference type="RefSeq" id="WP_200085470.1">
    <property type="nucleotide sequence ID" value="NZ_CP054706.1"/>
</dbReference>
<feature type="transmembrane region" description="Helical" evidence="1">
    <location>
        <begin position="6"/>
        <end position="25"/>
    </location>
</feature>
<evidence type="ECO:0008006" key="4">
    <source>
        <dbReference type="Google" id="ProtNLM"/>
    </source>
</evidence>
<proteinExistence type="predicted"/>
<name>A0A7T6ZCV0_9BACI</name>
<sequence>MKLKEWVILFIFIGMGILAVNLIGYNTSIATSFPGVVVLLSIAFLAVCIWKVIPLKLPVIIYCSLLGLLLASPISPISGFITESAEQIDFKAPLTMVGALAGISIGASIHQLKKLGWRMIIIALAVMASTFIGSVIIAQIVLSITGAI</sequence>
<keyword evidence="1" id="KW-0472">Membrane</keyword>
<dbReference type="Proteomes" id="UP000595349">
    <property type="component" value="Chromosome"/>
</dbReference>
<keyword evidence="1" id="KW-0812">Transmembrane</keyword>
<keyword evidence="1" id="KW-1133">Transmembrane helix</keyword>
<feature type="transmembrane region" description="Helical" evidence="1">
    <location>
        <begin position="59"/>
        <end position="80"/>
    </location>
</feature>
<dbReference type="AlphaFoldDB" id="A0A7T6ZCV0"/>
<reference evidence="2 3" key="1">
    <citation type="submission" date="2020-06" db="EMBL/GenBank/DDBJ databases">
        <title>Genomic analysis of Salicibibacter sp. NKC21-4.</title>
        <authorList>
            <person name="Oh Y.J."/>
        </authorList>
    </citation>
    <scope>NUCLEOTIDE SEQUENCE [LARGE SCALE GENOMIC DNA]</scope>
    <source>
        <strain evidence="2 3">NKC21-4</strain>
    </source>
</reference>
<organism evidence="2 3">
    <name type="scientific">Salicibibacter cibi</name>
    <dbReference type="NCBI Taxonomy" id="2743001"/>
    <lineage>
        <taxon>Bacteria</taxon>
        <taxon>Bacillati</taxon>
        <taxon>Bacillota</taxon>
        <taxon>Bacilli</taxon>
        <taxon>Bacillales</taxon>
        <taxon>Bacillaceae</taxon>
        <taxon>Salicibibacter</taxon>
    </lineage>
</organism>
<evidence type="ECO:0000313" key="3">
    <source>
        <dbReference type="Proteomes" id="UP000595349"/>
    </source>
</evidence>
<dbReference type="KEGG" id="scib:HUG20_14795"/>
<dbReference type="EMBL" id="CP054706">
    <property type="protein sequence ID" value="QQK81037.1"/>
    <property type="molecule type" value="Genomic_DNA"/>
</dbReference>
<evidence type="ECO:0000313" key="2">
    <source>
        <dbReference type="EMBL" id="QQK81037.1"/>
    </source>
</evidence>
<accession>A0A7T6ZCV0</accession>
<feature type="transmembrane region" description="Helical" evidence="1">
    <location>
        <begin position="92"/>
        <end position="109"/>
    </location>
</feature>